<dbReference type="InterPro" id="IPR002159">
    <property type="entry name" value="CD36_fam"/>
</dbReference>
<evidence type="ECO:0000313" key="9">
    <source>
        <dbReference type="WBParaSite" id="SSLN_0000413801-mRNA-1"/>
    </source>
</evidence>
<evidence type="ECO:0000256" key="3">
    <source>
        <dbReference type="ARBA" id="ARBA00022692"/>
    </source>
</evidence>
<keyword evidence="6" id="KW-0325">Glycoprotein</keyword>
<accession>A0A183SIE6</accession>
<evidence type="ECO:0000256" key="6">
    <source>
        <dbReference type="ARBA" id="ARBA00023180"/>
    </source>
</evidence>
<protein>
    <submittedName>
        <fullName evidence="9">PBPe domain-containing protein</fullName>
    </submittedName>
</protein>
<comment type="subcellular location">
    <subcellularLocation>
        <location evidence="1">Membrane</location>
    </subcellularLocation>
</comment>
<evidence type="ECO:0000256" key="1">
    <source>
        <dbReference type="ARBA" id="ARBA00004370"/>
    </source>
</evidence>
<name>A0A183SIE6_SCHSO</name>
<keyword evidence="3 8" id="KW-0812">Transmembrane</keyword>
<dbReference type="PRINTS" id="PR01609">
    <property type="entry name" value="CD36FAMILY"/>
</dbReference>
<organism evidence="9">
    <name type="scientific">Schistocephalus solidus</name>
    <name type="common">Tapeworm</name>
    <dbReference type="NCBI Taxonomy" id="70667"/>
    <lineage>
        <taxon>Eukaryota</taxon>
        <taxon>Metazoa</taxon>
        <taxon>Spiralia</taxon>
        <taxon>Lophotrochozoa</taxon>
        <taxon>Platyhelminthes</taxon>
        <taxon>Cestoda</taxon>
        <taxon>Eucestoda</taxon>
        <taxon>Diphyllobothriidea</taxon>
        <taxon>Diphyllobothriidae</taxon>
        <taxon>Schistocephalus</taxon>
    </lineage>
</organism>
<dbReference type="Pfam" id="PF01130">
    <property type="entry name" value="CD36"/>
    <property type="match status" value="2"/>
</dbReference>
<dbReference type="WBParaSite" id="SSLN_0000413801-mRNA-1">
    <property type="protein sequence ID" value="SSLN_0000413801-mRNA-1"/>
    <property type="gene ID" value="SSLN_0000413801"/>
</dbReference>
<keyword evidence="5 8" id="KW-0472">Membrane</keyword>
<feature type="region of interest" description="Disordered" evidence="7">
    <location>
        <begin position="282"/>
        <end position="312"/>
    </location>
</feature>
<sequence length="319" mass="35743">LKEDTLAYASWLSPGPLTKFSIYMYNITNPNEILHGQRPRLQEVGPYVYWYEVLTCSFFITLTYVLVREISAKENVTPVTFGARSSLSYMKRTTYTFDRSLSVGDPSTAEIISLSLSTLFPCIPVQVLEMRPHQSNYEAAEKNLRNAGFCALDPSGPQCPPQGLFSIASCKAPGAIKPPLFASLPHFLYADRRLQLALDGIRPDNPRYDEIRLLVEPTTVADRKILALLHEHLYEVPTRILRILICLCVFSFIVCLTLTATIRSAPLCICWPFLRSALGSKVKPDHGSGMKETTSSRQLLDAQEDPQSENTSVRLLLPD</sequence>
<dbReference type="GO" id="GO:0005737">
    <property type="term" value="C:cytoplasm"/>
    <property type="evidence" value="ECO:0007669"/>
    <property type="project" value="TreeGrafter"/>
</dbReference>
<feature type="transmembrane region" description="Helical" evidence="8">
    <location>
        <begin position="240"/>
        <end position="262"/>
    </location>
</feature>
<evidence type="ECO:0000256" key="5">
    <source>
        <dbReference type="ARBA" id="ARBA00023136"/>
    </source>
</evidence>
<evidence type="ECO:0000256" key="8">
    <source>
        <dbReference type="SAM" id="Phobius"/>
    </source>
</evidence>
<reference evidence="9" key="1">
    <citation type="submission" date="2016-06" db="UniProtKB">
        <authorList>
            <consortium name="WormBaseParasite"/>
        </authorList>
    </citation>
    <scope>IDENTIFICATION</scope>
</reference>
<dbReference type="GO" id="GO:0016020">
    <property type="term" value="C:membrane"/>
    <property type="evidence" value="ECO:0007669"/>
    <property type="project" value="UniProtKB-SubCell"/>
</dbReference>
<dbReference type="PANTHER" id="PTHR11923:SF51">
    <property type="entry name" value="LYSOSOME MEMBRANE PROTEIN 2"/>
    <property type="match status" value="1"/>
</dbReference>
<evidence type="ECO:0000256" key="2">
    <source>
        <dbReference type="ARBA" id="ARBA00010532"/>
    </source>
</evidence>
<evidence type="ECO:0000256" key="4">
    <source>
        <dbReference type="ARBA" id="ARBA00022989"/>
    </source>
</evidence>
<proteinExistence type="inferred from homology"/>
<evidence type="ECO:0000256" key="7">
    <source>
        <dbReference type="SAM" id="MobiDB-lite"/>
    </source>
</evidence>
<dbReference type="PANTHER" id="PTHR11923">
    <property type="entry name" value="SCAVENGER RECEPTOR CLASS B TYPE-1 SR-B1"/>
    <property type="match status" value="1"/>
</dbReference>
<keyword evidence="4 8" id="KW-1133">Transmembrane helix</keyword>
<feature type="transmembrane region" description="Helical" evidence="8">
    <location>
        <begin position="48"/>
        <end position="67"/>
    </location>
</feature>
<dbReference type="AlphaFoldDB" id="A0A183SIE6"/>
<comment type="similarity">
    <text evidence="2">Belongs to the CD36 family.</text>
</comment>
<dbReference type="GO" id="GO:0005044">
    <property type="term" value="F:scavenger receptor activity"/>
    <property type="evidence" value="ECO:0007669"/>
    <property type="project" value="TreeGrafter"/>
</dbReference>